<keyword evidence="1" id="KW-0812">Transmembrane</keyword>
<reference evidence="2 3" key="1">
    <citation type="submission" date="2017-04" db="EMBL/GenBank/DDBJ databases">
        <authorList>
            <person name="Afonso C.L."/>
            <person name="Miller P.J."/>
            <person name="Scott M.A."/>
            <person name="Spackman E."/>
            <person name="Goraichik I."/>
            <person name="Dimitrov K.M."/>
            <person name="Suarez D.L."/>
            <person name="Swayne D.E."/>
        </authorList>
    </citation>
    <scope>NUCLEOTIDE SEQUENCE [LARGE SCALE GENOMIC DNA]</scope>
    <source>
        <strain evidence="2 3">USBA 355</strain>
    </source>
</reference>
<keyword evidence="1" id="KW-1133">Transmembrane helix</keyword>
<protein>
    <submittedName>
        <fullName evidence="2">Predicted small integral membrane protein</fullName>
    </submittedName>
</protein>
<feature type="transmembrane region" description="Helical" evidence="1">
    <location>
        <begin position="115"/>
        <end position="140"/>
    </location>
</feature>
<keyword evidence="1" id="KW-0472">Membrane</keyword>
<dbReference type="AlphaFoldDB" id="A0A1Y6C2B7"/>
<keyword evidence="3" id="KW-1185">Reference proteome</keyword>
<evidence type="ECO:0000313" key="2">
    <source>
        <dbReference type="EMBL" id="SMF41741.1"/>
    </source>
</evidence>
<dbReference type="InterPro" id="IPR018681">
    <property type="entry name" value="DUF2165_transmembrane"/>
</dbReference>
<dbReference type="Pfam" id="PF09933">
    <property type="entry name" value="DUF2165"/>
    <property type="match status" value="1"/>
</dbReference>
<dbReference type="STRING" id="560819.SAMN05428998_114115"/>
<evidence type="ECO:0000313" key="3">
    <source>
        <dbReference type="Proteomes" id="UP000192917"/>
    </source>
</evidence>
<dbReference type="Proteomes" id="UP000192917">
    <property type="component" value="Unassembled WGS sequence"/>
</dbReference>
<organism evidence="2 3">
    <name type="scientific">Tistlia consotensis USBA 355</name>
    <dbReference type="NCBI Taxonomy" id="560819"/>
    <lineage>
        <taxon>Bacteria</taxon>
        <taxon>Pseudomonadati</taxon>
        <taxon>Pseudomonadota</taxon>
        <taxon>Alphaproteobacteria</taxon>
        <taxon>Rhodospirillales</taxon>
        <taxon>Rhodovibrionaceae</taxon>
        <taxon>Tistlia</taxon>
    </lineage>
</organism>
<dbReference type="EMBL" id="FWZX01000014">
    <property type="protein sequence ID" value="SMF41741.1"/>
    <property type="molecule type" value="Genomic_DNA"/>
</dbReference>
<proteinExistence type="predicted"/>
<gene>
    <name evidence="2" type="ORF">SAMN05428998_114115</name>
</gene>
<evidence type="ECO:0000256" key="1">
    <source>
        <dbReference type="SAM" id="Phobius"/>
    </source>
</evidence>
<name>A0A1Y6C2B7_9PROT</name>
<feature type="transmembrane region" description="Helical" evidence="1">
    <location>
        <begin position="75"/>
        <end position="95"/>
    </location>
</feature>
<feature type="transmembrane region" description="Helical" evidence="1">
    <location>
        <begin position="152"/>
        <end position="169"/>
    </location>
</feature>
<sequence length="171" mass="18746">MRAHEMSGGRAGLQRWAALLVLGGIALHMTLAVLGNITDYGTNWQFVQHVLSMDTTFKSPALMWRAVTDPTLQSLAYLAIIAAELLAAALLWAGWLRLWRARRGETEAFQAAKGLALFALAWAFSIWVAGFIAVGGEWFAMWQSASWNGQDGATRFATVTGFALLFVALRE</sequence>
<accession>A0A1Y6C2B7</accession>
<feature type="transmembrane region" description="Helical" evidence="1">
    <location>
        <begin position="16"/>
        <end position="37"/>
    </location>
</feature>